<evidence type="ECO:0000313" key="2">
    <source>
        <dbReference type="Proteomes" id="UP000012045"/>
    </source>
</evidence>
<dbReference type="OrthoDB" id="3520218at2759"/>
<proteinExistence type="predicted"/>
<dbReference type="STRING" id="1290391.M7U4Q7"/>
<accession>M7U4Q7</accession>
<organism evidence="1 2">
    <name type="scientific">Botryotinia fuckeliana (strain BcDW1)</name>
    <name type="common">Noble rot fungus</name>
    <name type="synonym">Botrytis cinerea</name>
    <dbReference type="NCBI Taxonomy" id="1290391"/>
    <lineage>
        <taxon>Eukaryota</taxon>
        <taxon>Fungi</taxon>
        <taxon>Dikarya</taxon>
        <taxon>Ascomycota</taxon>
        <taxon>Pezizomycotina</taxon>
        <taxon>Leotiomycetes</taxon>
        <taxon>Helotiales</taxon>
        <taxon>Sclerotiniaceae</taxon>
        <taxon>Botrytis</taxon>
    </lineage>
</organism>
<name>M7U4Q7_BOTF1</name>
<sequence length="315" mass="35550">MSSITNVMRLLNNVITGECPEYIPRSSSEVIALLGGLKSREEVYLSHHRRMKGVTNHELKRMYDFVAASIVMVTDITNELMELASIDSRVKSSHVYEALGILYLAFGSFQRLAGKVETLPQPEIDRCFGYVGGCCNYSILFQKLLYPEDECDHLEIYAEALGHDFQFCFKIDTDQDYSSPGSFLTNGLEKTLRACIPPANQIPVKCHLTAQPGKPVCPQFYRNPYFYGPRNLRNQNHASNRDYFRMKEDRERGVYRTKAATTNDVSYDHGGKVVKRTQSTGKTSTEAATGMCENFPSHVNLPESPKSCYTTYVLG</sequence>
<reference evidence="2" key="1">
    <citation type="journal article" date="2013" name="Genome Announc.">
        <title>Draft genome sequence of Botrytis cinerea BcDW1, inoculum for noble rot of grape berries.</title>
        <authorList>
            <person name="Blanco-Ulate B."/>
            <person name="Allen G."/>
            <person name="Powell A.L."/>
            <person name="Cantu D."/>
        </authorList>
    </citation>
    <scope>NUCLEOTIDE SEQUENCE [LARGE SCALE GENOMIC DNA]</scope>
    <source>
        <strain evidence="2">BcDW1</strain>
    </source>
</reference>
<gene>
    <name evidence="1" type="ORF">BcDW1_2898</name>
</gene>
<dbReference type="EMBL" id="KB707785">
    <property type="protein sequence ID" value="EMR88560.1"/>
    <property type="molecule type" value="Genomic_DNA"/>
</dbReference>
<dbReference type="HOGENOM" id="CLU_943328_0_0_1"/>
<dbReference type="Proteomes" id="UP000012045">
    <property type="component" value="Unassembled WGS sequence"/>
</dbReference>
<protein>
    <submittedName>
        <fullName evidence="1">Uncharacterized protein</fullName>
    </submittedName>
</protein>
<evidence type="ECO:0000313" key="1">
    <source>
        <dbReference type="EMBL" id="EMR88560.1"/>
    </source>
</evidence>
<dbReference type="AlphaFoldDB" id="M7U4Q7"/>